<accession>A0A381RHJ4</accession>
<evidence type="ECO:0000259" key="2">
    <source>
        <dbReference type="Pfam" id="PF09335"/>
    </source>
</evidence>
<feature type="transmembrane region" description="Helical" evidence="1">
    <location>
        <begin position="31"/>
        <end position="57"/>
    </location>
</feature>
<gene>
    <name evidence="3" type="ORF">METZ01_LOCUS43588</name>
</gene>
<protein>
    <recommendedName>
        <fullName evidence="2">VTT domain-containing protein</fullName>
    </recommendedName>
</protein>
<feature type="transmembrane region" description="Helical" evidence="1">
    <location>
        <begin position="116"/>
        <end position="135"/>
    </location>
</feature>
<evidence type="ECO:0000313" key="3">
    <source>
        <dbReference type="EMBL" id="SUZ90734.1"/>
    </source>
</evidence>
<feature type="transmembrane region" description="Helical" evidence="1">
    <location>
        <begin position="64"/>
        <end position="85"/>
    </location>
</feature>
<keyword evidence="1" id="KW-1133">Transmembrane helix</keyword>
<proteinExistence type="predicted"/>
<dbReference type="PANTHER" id="PTHR42709:SF11">
    <property type="entry name" value="DEDA FAMILY PROTEIN"/>
    <property type="match status" value="1"/>
</dbReference>
<name>A0A381RHJ4_9ZZZZ</name>
<dbReference type="InterPro" id="IPR032816">
    <property type="entry name" value="VTT_dom"/>
</dbReference>
<keyword evidence="1" id="KW-0472">Membrane</keyword>
<dbReference type="GO" id="GO:0005886">
    <property type="term" value="C:plasma membrane"/>
    <property type="evidence" value="ECO:0007669"/>
    <property type="project" value="TreeGrafter"/>
</dbReference>
<dbReference type="PANTHER" id="PTHR42709">
    <property type="entry name" value="ALKALINE PHOSPHATASE LIKE PROTEIN"/>
    <property type="match status" value="1"/>
</dbReference>
<dbReference type="AlphaFoldDB" id="A0A381RHJ4"/>
<feature type="domain" description="VTT" evidence="2">
    <location>
        <begin position="47"/>
        <end position="168"/>
    </location>
</feature>
<organism evidence="3">
    <name type="scientific">marine metagenome</name>
    <dbReference type="NCBI Taxonomy" id="408172"/>
    <lineage>
        <taxon>unclassified sequences</taxon>
        <taxon>metagenomes</taxon>
        <taxon>ecological metagenomes</taxon>
    </lineage>
</organism>
<evidence type="ECO:0000256" key="1">
    <source>
        <dbReference type="SAM" id="Phobius"/>
    </source>
</evidence>
<feature type="transmembrane region" description="Helical" evidence="1">
    <location>
        <begin position="147"/>
        <end position="172"/>
    </location>
</feature>
<feature type="transmembrane region" description="Helical" evidence="1">
    <location>
        <begin position="184"/>
        <end position="202"/>
    </location>
</feature>
<reference evidence="3" key="1">
    <citation type="submission" date="2018-05" db="EMBL/GenBank/DDBJ databases">
        <authorList>
            <person name="Lanie J.A."/>
            <person name="Ng W.-L."/>
            <person name="Kazmierczak K.M."/>
            <person name="Andrzejewski T.M."/>
            <person name="Davidsen T.M."/>
            <person name="Wayne K.J."/>
            <person name="Tettelin H."/>
            <person name="Glass J.I."/>
            <person name="Rusch D."/>
            <person name="Podicherti R."/>
            <person name="Tsui H.-C.T."/>
            <person name="Winkler M.E."/>
        </authorList>
    </citation>
    <scope>NUCLEOTIDE SEQUENCE</scope>
</reference>
<dbReference type="EMBL" id="UINC01001918">
    <property type="protein sequence ID" value="SUZ90734.1"/>
    <property type="molecule type" value="Genomic_DNA"/>
</dbReference>
<dbReference type="Pfam" id="PF09335">
    <property type="entry name" value="VTT_dom"/>
    <property type="match status" value="1"/>
</dbReference>
<keyword evidence="1" id="KW-0812">Transmembrane</keyword>
<dbReference type="InterPro" id="IPR051311">
    <property type="entry name" value="DedA_domain"/>
</dbReference>
<sequence>MLVLGILRLPRQWLRGLYDWTMNWANTPVSLVALFVLAVAESSIFPIPPDVLLIAIVAANPRRWLYAASLCAAGSVVGAAIGYVIGSAFMATVGQPIINFYDAHSQWEQVVEIYNGYWGVWFLAGAAFTPIPFKVATIAAGATRMQFWRFLGVSLVGRSARFFLVATILRIFGAKVRHTIERHFDLTAALFLILLITGFLVIRVL</sequence>